<dbReference type="Gene3D" id="3.30.70.1820">
    <property type="entry name" value="L1 transposable element, RRM domain"/>
    <property type="match status" value="1"/>
</dbReference>
<dbReference type="EMBL" id="JARBDR010000813">
    <property type="protein sequence ID" value="KAJ8305667.1"/>
    <property type="molecule type" value="Genomic_DNA"/>
</dbReference>
<reference evidence="1 2" key="1">
    <citation type="submission" date="2022-12" db="EMBL/GenBank/DDBJ databases">
        <title>Chromosome-level genome of Tegillarca granosa.</title>
        <authorList>
            <person name="Kim J."/>
        </authorList>
    </citation>
    <scope>NUCLEOTIDE SEQUENCE [LARGE SCALE GENOMIC DNA]</scope>
    <source>
        <strain evidence="1">Teg-2019</strain>
        <tissue evidence="1">Adductor muscle</tissue>
    </source>
</reference>
<dbReference type="Proteomes" id="UP001217089">
    <property type="component" value="Unassembled WGS sequence"/>
</dbReference>
<evidence type="ECO:0000313" key="2">
    <source>
        <dbReference type="Proteomes" id="UP001217089"/>
    </source>
</evidence>
<evidence type="ECO:0000313" key="1">
    <source>
        <dbReference type="EMBL" id="KAJ8305667.1"/>
    </source>
</evidence>
<comment type="caution">
    <text evidence="1">The sequence shown here is derived from an EMBL/GenBank/DDBJ whole genome shotgun (WGS) entry which is preliminary data.</text>
</comment>
<protein>
    <submittedName>
        <fullName evidence="1">Uncharacterized protein</fullName>
    </submittedName>
</protein>
<sequence>MSDNFETVCNRKSKRQRRFTNHSIEPTPQTYYITFDSSSNETKTMSNPEQQNVFQYSLNVHDVQGIAAAVNDSLQSEIISTVNNVLEAHFKTLEINTLKQENEVLRSENNELKLCVDDLEQYGRRNAIRLSGIPEKSDENTDNIVIDIASKIGIQVRDDDISRSDRSGKPGQNRPRQILVKFTRYNLKRKFMKSRWELKKNASCKDVFINEDLTKRRQDLYSKARQL</sequence>
<name>A0ABQ9EPY6_TEGGR</name>
<dbReference type="InterPro" id="IPR004244">
    <property type="entry name" value="Transposase_22"/>
</dbReference>
<proteinExistence type="predicted"/>
<keyword evidence="2" id="KW-1185">Reference proteome</keyword>
<organism evidence="1 2">
    <name type="scientific">Tegillarca granosa</name>
    <name type="common">Malaysian cockle</name>
    <name type="synonym">Anadara granosa</name>
    <dbReference type="NCBI Taxonomy" id="220873"/>
    <lineage>
        <taxon>Eukaryota</taxon>
        <taxon>Metazoa</taxon>
        <taxon>Spiralia</taxon>
        <taxon>Lophotrochozoa</taxon>
        <taxon>Mollusca</taxon>
        <taxon>Bivalvia</taxon>
        <taxon>Autobranchia</taxon>
        <taxon>Pteriomorphia</taxon>
        <taxon>Arcoida</taxon>
        <taxon>Arcoidea</taxon>
        <taxon>Arcidae</taxon>
        <taxon>Tegillarca</taxon>
    </lineage>
</organism>
<accession>A0ABQ9EPY6</accession>
<gene>
    <name evidence="1" type="ORF">KUTeg_016212</name>
</gene>
<dbReference type="PANTHER" id="PTHR11505">
    <property type="entry name" value="L1 TRANSPOSABLE ELEMENT-RELATED"/>
    <property type="match status" value="1"/>
</dbReference>